<evidence type="ECO:0000256" key="1">
    <source>
        <dbReference type="SAM" id="Phobius"/>
    </source>
</evidence>
<feature type="transmembrane region" description="Helical" evidence="1">
    <location>
        <begin position="21"/>
        <end position="44"/>
    </location>
</feature>
<keyword evidence="1" id="KW-0812">Transmembrane</keyword>
<name>A0A914HMT8_GLORO</name>
<accession>A0A914HMT8</accession>
<protein>
    <submittedName>
        <fullName evidence="3">Uncharacterized protein</fullName>
    </submittedName>
</protein>
<proteinExistence type="predicted"/>
<dbReference type="AlphaFoldDB" id="A0A914HMT8"/>
<keyword evidence="1" id="KW-0472">Membrane</keyword>
<evidence type="ECO:0000313" key="3">
    <source>
        <dbReference type="WBParaSite" id="Gr19_v10_g2612.t1"/>
    </source>
</evidence>
<organism evidence="2 3">
    <name type="scientific">Globodera rostochiensis</name>
    <name type="common">Golden nematode worm</name>
    <name type="synonym">Heterodera rostochiensis</name>
    <dbReference type="NCBI Taxonomy" id="31243"/>
    <lineage>
        <taxon>Eukaryota</taxon>
        <taxon>Metazoa</taxon>
        <taxon>Ecdysozoa</taxon>
        <taxon>Nematoda</taxon>
        <taxon>Chromadorea</taxon>
        <taxon>Rhabditida</taxon>
        <taxon>Tylenchina</taxon>
        <taxon>Tylenchomorpha</taxon>
        <taxon>Tylenchoidea</taxon>
        <taxon>Heteroderidae</taxon>
        <taxon>Heteroderinae</taxon>
        <taxon>Globodera</taxon>
    </lineage>
</organism>
<evidence type="ECO:0000313" key="2">
    <source>
        <dbReference type="Proteomes" id="UP000887572"/>
    </source>
</evidence>
<reference evidence="3" key="1">
    <citation type="submission" date="2022-11" db="UniProtKB">
        <authorList>
            <consortium name="WormBaseParasite"/>
        </authorList>
    </citation>
    <scope>IDENTIFICATION</scope>
</reference>
<keyword evidence="2" id="KW-1185">Reference proteome</keyword>
<dbReference type="Proteomes" id="UP000887572">
    <property type="component" value="Unplaced"/>
</dbReference>
<sequence length="71" mass="7871">MILTRTLRQFQSFAFDEIGKMVITITIIIIITITVTTGAATGVATGEIRNENEIVAKTIQFCVHLRALLFC</sequence>
<dbReference type="WBParaSite" id="Gr19_v10_g2612.t1">
    <property type="protein sequence ID" value="Gr19_v10_g2612.t1"/>
    <property type="gene ID" value="Gr19_v10_g2612"/>
</dbReference>
<keyword evidence="1" id="KW-1133">Transmembrane helix</keyword>